<organism evidence="1">
    <name type="scientific">marine metagenome</name>
    <dbReference type="NCBI Taxonomy" id="408172"/>
    <lineage>
        <taxon>unclassified sequences</taxon>
        <taxon>metagenomes</taxon>
        <taxon>ecological metagenomes</taxon>
    </lineage>
</organism>
<name>A0A382NGE3_9ZZZZ</name>
<evidence type="ECO:0000313" key="1">
    <source>
        <dbReference type="EMBL" id="SVC59578.1"/>
    </source>
</evidence>
<reference evidence="1" key="1">
    <citation type="submission" date="2018-05" db="EMBL/GenBank/DDBJ databases">
        <authorList>
            <person name="Lanie J.A."/>
            <person name="Ng W.-L."/>
            <person name="Kazmierczak K.M."/>
            <person name="Andrzejewski T.M."/>
            <person name="Davidsen T.M."/>
            <person name="Wayne K.J."/>
            <person name="Tettelin H."/>
            <person name="Glass J.I."/>
            <person name="Rusch D."/>
            <person name="Podicherti R."/>
            <person name="Tsui H.-C.T."/>
            <person name="Winkler M.E."/>
        </authorList>
    </citation>
    <scope>NUCLEOTIDE SEQUENCE</scope>
</reference>
<dbReference type="EMBL" id="UINC01099931">
    <property type="protein sequence ID" value="SVC59578.1"/>
    <property type="molecule type" value="Genomic_DNA"/>
</dbReference>
<accession>A0A382NGE3</accession>
<gene>
    <name evidence="1" type="ORF">METZ01_LOCUS312432</name>
</gene>
<sequence>MVARQLMCLLPFVLAVGVYLVHSDGPFICDDFPFIVENEDLRQLWPASWLRLGGASMPRLTAALCYR</sequence>
<proteinExistence type="predicted"/>
<protein>
    <submittedName>
        <fullName evidence="1">Uncharacterized protein</fullName>
    </submittedName>
</protein>
<dbReference type="AlphaFoldDB" id="A0A382NGE3"/>